<dbReference type="CDD" id="cd01650">
    <property type="entry name" value="RT_nLTR_like"/>
    <property type="match status" value="1"/>
</dbReference>
<gene>
    <name evidence="5" type="primary">pol_1971</name>
    <name evidence="5" type="ORF">AVEN_212673_1</name>
</gene>
<dbReference type="Proteomes" id="UP000499080">
    <property type="component" value="Unassembled WGS sequence"/>
</dbReference>
<dbReference type="SMART" id="SM00355">
    <property type="entry name" value="ZnF_C2H2"/>
    <property type="match status" value="2"/>
</dbReference>
<dbReference type="GO" id="GO:0071897">
    <property type="term" value="P:DNA biosynthetic process"/>
    <property type="evidence" value="ECO:0007669"/>
    <property type="project" value="UniProtKB-ARBA"/>
</dbReference>
<dbReference type="EMBL" id="BGPR01015872">
    <property type="protein sequence ID" value="GBN70921.1"/>
    <property type="molecule type" value="Genomic_DNA"/>
</dbReference>
<dbReference type="OrthoDB" id="2194416at2759"/>
<keyword evidence="6" id="KW-1185">Reference proteome</keyword>
<evidence type="ECO:0000313" key="6">
    <source>
        <dbReference type="Proteomes" id="UP000499080"/>
    </source>
</evidence>
<feature type="compositionally biased region" description="Basic residues" evidence="2">
    <location>
        <begin position="32"/>
        <end position="44"/>
    </location>
</feature>
<feature type="region of interest" description="Disordered" evidence="2">
    <location>
        <begin position="30"/>
        <end position="51"/>
    </location>
</feature>
<feature type="domain" description="C2H2-type" evidence="3">
    <location>
        <begin position="225"/>
        <end position="252"/>
    </location>
</feature>
<dbReference type="InterPro" id="IPR000477">
    <property type="entry name" value="RT_dom"/>
</dbReference>
<dbReference type="SUPFAM" id="SSF56672">
    <property type="entry name" value="DNA/RNA polymerases"/>
    <property type="match status" value="1"/>
</dbReference>
<keyword evidence="1" id="KW-0863">Zinc-finger</keyword>
<keyword evidence="1" id="KW-0862">Zinc</keyword>
<comment type="caution">
    <text evidence="5">The sequence shown here is derived from an EMBL/GenBank/DDBJ whole genome shotgun (WGS) entry which is preliminary data.</text>
</comment>
<dbReference type="PANTHER" id="PTHR19446">
    <property type="entry name" value="REVERSE TRANSCRIPTASES"/>
    <property type="match status" value="1"/>
</dbReference>
<dbReference type="InterPro" id="IPR043502">
    <property type="entry name" value="DNA/RNA_pol_sf"/>
</dbReference>
<name>A0A4Y2R5K2_ARAVE</name>
<protein>
    <submittedName>
        <fullName evidence="5">Retrovirus-related Pol polyprotein from type-2 retrotransposable element R2DM</fullName>
    </submittedName>
</protein>
<reference evidence="5 6" key="1">
    <citation type="journal article" date="2019" name="Sci. Rep.">
        <title>Orb-weaving spider Araneus ventricosus genome elucidates the spidroin gene catalogue.</title>
        <authorList>
            <person name="Kono N."/>
            <person name="Nakamura H."/>
            <person name="Ohtoshi R."/>
            <person name="Moran D.A.P."/>
            <person name="Shinohara A."/>
            <person name="Yoshida Y."/>
            <person name="Fujiwara M."/>
            <person name="Mori M."/>
            <person name="Tomita M."/>
            <person name="Arakawa K."/>
        </authorList>
    </citation>
    <scope>NUCLEOTIDE SEQUENCE [LARGE SCALE GENOMIC DNA]</scope>
</reference>
<evidence type="ECO:0000256" key="2">
    <source>
        <dbReference type="SAM" id="MobiDB-lite"/>
    </source>
</evidence>
<dbReference type="InterPro" id="IPR043128">
    <property type="entry name" value="Rev_trsase/Diguanyl_cyclase"/>
</dbReference>
<dbReference type="PROSITE" id="PS00028">
    <property type="entry name" value="ZINC_FINGER_C2H2_1"/>
    <property type="match status" value="1"/>
</dbReference>
<dbReference type="PROSITE" id="PS50878">
    <property type="entry name" value="RT_POL"/>
    <property type="match status" value="1"/>
</dbReference>
<feature type="domain" description="Reverse transcriptase" evidence="4">
    <location>
        <begin position="491"/>
        <end position="762"/>
    </location>
</feature>
<dbReference type="GO" id="GO:0008270">
    <property type="term" value="F:zinc ion binding"/>
    <property type="evidence" value="ECO:0007669"/>
    <property type="project" value="UniProtKB-KW"/>
</dbReference>
<proteinExistence type="predicted"/>
<dbReference type="Gene3D" id="3.30.70.270">
    <property type="match status" value="1"/>
</dbReference>
<accession>A0A4Y2R5K2</accession>
<evidence type="ECO:0000313" key="5">
    <source>
        <dbReference type="EMBL" id="GBN70921.1"/>
    </source>
</evidence>
<dbReference type="AlphaFoldDB" id="A0A4Y2R5K2"/>
<dbReference type="Gene3D" id="3.30.160.60">
    <property type="entry name" value="Classic Zinc Finger"/>
    <property type="match status" value="1"/>
</dbReference>
<evidence type="ECO:0000256" key="1">
    <source>
        <dbReference type="PROSITE-ProRule" id="PRU00042"/>
    </source>
</evidence>
<dbReference type="InterPro" id="IPR013087">
    <property type="entry name" value="Znf_C2H2_type"/>
</dbReference>
<keyword evidence="1" id="KW-0479">Metal-binding</keyword>
<dbReference type="PROSITE" id="PS50157">
    <property type="entry name" value="ZINC_FINGER_C2H2_2"/>
    <property type="match status" value="1"/>
</dbReference>
<sequence>MRVHGDLSSSAPFNPVYMCHACSQSFPTLQGKRSHTCPKSKPTKFKFNPEDPDEIEVSIENNENQTDTYGILDPNLSWAEIVAKIWTGGDNENIANNNRRTDESNIDDPQPGTSRQTDVNNRRVIHNNQDACPPIATRYDDCLHIPFPIFDPLYCTEEGCTTFYSTQSWHSNKGNLIKHLCVKHHVIIKSSVYWCSHCNSRVRQPSAHACLKEHIMIRTRNSLQFRCSDCELCFGTAVGLNNHMRCHKKQNASTNNTPLEVPVPRRRTRRNRNRILDPLPETEENGHIEDPLRQLAPAEDSGFITGSSQEITEDEDIPLAEKYLRLFRVIQDGESTPEAFTLFKELVRQFCNDAKSSIEESSNTQRRVIVNNNDLPSVADDAQAIQMLFKRNRKRAIREILRNVAERCMISPTYIFDYFSTAWGPATSDPTYYTEAEDGRVEVLDRIFSVKEVATKLKKADNTSPGPDRITYHHWRQIDPSAKTLTTIFNLCLEFKKIPEDWKSATTILIPKDGDAADPRNWRPIALSNTLYKLFTKCLAARLSDWCSRYDVLSHCQKGFLPHDGVLEHNYALKNAELTAREKKKEICIAWVDVSNAFGTLPHSAIFDALHNAKVGQGFVELVRDIYCGSTTQVLTNGTRTDEIPILSGVKQGCPLSGILFNIAIDPTIRRLQGEATEHRVLAFADDVAIIAQSPDELQQQLNLISEDFERISLTLNPAKSVSFHLSGATPVGTRDTLFYINDQPLRVLKEFENHKFLGKPVGYNPIPDYNDINAIGKLGKAIAESLLAPWQKLDALKCFFYPTMQFAMRTGTFNKTVWAKLDTAMRKFITIILNLPEIASNKYLYGSRKLGCMGMPIAAEESDLNLIDSAFKLLTSRDEITAKNVLEDLCSVCRFRNQRNATDEDLAKFMSGERIGDFAPQANRHSYIWTLARAASRRLGVEWSFENKAPTIHYEDLSLQSNSRRRIMFTIRDSLRTARTQALINEYSHQGKVLDCVSMSPASSHFFFTGAYTRFAEWRFVHPARLGVVTLNGYKSWNPPEEQKCRRCNKCNRETLPHVICHCYFSSRAWTPRHNPVVTRIKKAVSPKAQILYENQRIPGFTCRPDLVIAYNNTIYIIDATVTFENGRNAYDLAWERKIETYSHIIDFFKTPSNNVQIVPFVVGALGTQETKHFYESSAQDLISN</sequence>
<evidence type="ECO:0000259" key="4">
    <source>
        <dbReference type="PROSITE" id="PS50878"/>
    </source>
</evidence>
<organism evidence="5 6">
    <name type="scientific">Araneus ventricosus</name>
    <name type="common">Orbweaver spider</name>
    <name type="synonym">Epeira ventricosa</name>
    <dbReference type="NCBI Taxonomy" id="182803"/>
    <lineage>
        <taxon>Eukaryota</taxon>
        <taxon>Metazoa</taxon>
        <taxon>Ecdysozoa</taxon>
        <taxon>Arthropoda</taxon>
        <taxon>Chelicerata</taxon>
        <taxon>Arachnida</taxon>
        <taxon>Araneae</taxon>
        <taxon>Araneomorphae</taxon>
        <taxon>Entelegynae</taxon>
        <taxon>Araneoidea</taxon>
        <taxon>Araneidae</taxon>
        <taxon>Araneus</taxon>
    </lineage>
</organism>
<feature type="region of interest" description="Disordered" evidence="2">
    <location>
        <begin position="90"/>
        <end position="120"/>
    </location>
</feature>
<dbReference type="Pfam" id="PF00078">
    <property type="entry name" value="RVT_1"/>
    <property type="match status" value="1"/>
</dbReference>
<evidence type="ECO:0000259" key="3">
    <source>
        <dbReference type="PROSITE" id="PS50157"/>
    </source>
</evidence>